<name>A0A0K0XTT9_9GAMM</name>
<dbReference type="InterPro" id="IPR001129">
    <property type="entry name" value="Membr-assoc_MAPEG"/>
</dbReference>
<evidence type="ECO:0000256" key="1">
    <source>
        <dbReference type="ARBA" id="ARBA00004370"/>
    </source>
</evidence>
<evidence type="ECO:0000256" key="2">
    <source>
        <dbReference type="ARBA" id="ARBA00022692"/>
    </source>
</evidence>
<keyword evidence="3" id="KW-1133">Transmembrane helix</keyword>
<dbReference type="SUPFAM" id="SSF161084">
    <property type="entry name" value="MAPEG domain-like"/>
    <property type="match status" value="1"/>
</dbReference>
<keyword evidence="2" id="KW-0812">Transmembrane</keyword>
<evidence type="ECO:0000256" key="4">
    <source>
        <dbReference type="ARBA" id="ARBA00023136"/>
    </source>
</evidence>
<proteinExistence type="predicted"/>
<dbReference type="EMBL" id="CP012154">
    <property type="protein sequence ID" value="AKS41129.1"/>
    <property type="molecule type" value="Genomic_DNA"/>
</dbReference>
<gene>
    <name evidence="5" type="ORF">WM2015_748</name>
</gene>
<accession>A0A0K0XTT9</accession>
<dbReference type="AlphaFoldDB" id="A0A0K0XTT9"/>
<sequence>MKQELIFLPMLGQIVLVMLVYVVLSVRKRQELGKGGVDLKRTALDPKAWPESVVKASNNITNQFELPVLFLALCLIFHQMQAVTTTVLVLAWVFVVSRYLHAFVHTTSNIIRFRLPLFLVGFAVVLALTLMAAWRLLGTGA</sequence>
<dbReference type="STRING" id="1579979.WM2015_748"/>
<evidence type="ECO:0000313" key="6">
    <source>
        <dbReference type="Proteomes" id="UP000066624"/>
    </source>
</evidence>
<dbReference type="InterPro" id="IPR023352">
    <property type="entry name" value="MAPEG-like_dom_sf"/>
</dbReference>
<keyword evidence="4" id="KW-0472">Membrane</keyword>
<dbReference type="Pfam" id="PF01124">
    <property type="entry name" value="MAPEG"/>
    <property type="match status" value="1"/>
</dbReference>
<dbReference type="Gene3D" id="1.20.120.550">
    <property type="entry name" value="Membrane associated eicosanoid/glutathione metabolism-like domain"/>
    <property type="match status" value="1"/>
</dbReference>
<comment type="subcellular location">
    <subcellularLocation>
        <location evidence="1">Membrane</location>
    </subcellularLocation>
</comment>
<protein>
    <submittedName>
        <fullName evidence="5">MAPEG family protein</fullName>
    </submittedName>
</protein>
<dbReference type="RefSeq" id="WP_049724789.1">
    <property type="nucleotide sequence ID" value="NZ_CP012154.1"/>
</dbReference>
<reference evidence="6" key="1">
    <citation type="submission" date="2015-07" db="EMBL/GenBank/DDBJ databases">
        <authorList>
            <person name="Kim K.M."/>
        </authorList>
    </citation>
    <scope>NUCLEOTIDE SEQUENCE [LARGE SCALE GENOMIC DNA]</scope>
    <source>
        <strain evidence="6">KCTC 42284</strain>
    </source>
</reference>
<dbReference type="Proteomes" id="UP000066624">
    <property type="component" value="Chromosome"/>
</dbReference>
<evidence type="ECO:0000313" key="5">
    <source>
        <dbReference type="EMBL" id="AKS41129.1"/>
    </source>
</evidence>
<dbReference type="GO" id="GO:0016020">
    <property type="term" value="C:membrane"/>
    <property type="evidence" value="ECO:0007669"/>
    <property type="project" value="UniProtKB-SubCell"/>
</dbReference>
<organism evidence="5 6">
    <name type="scientific">Wenzhouxiangella marina</name>
    <dbReference type="NCBI Taxonomy" id="1579979"/>
    <lineage>
        <taxon>Bacteria</taxon>
        <taxon>Pseudomonadati</taxon>
        <taxon>Pseudomonadota</taxon>
        <taxon>Gammaproteobacteria</taxon>
        <taxon>Chromatiales</taxon>
        <taxon>Wenzhouxiangellaceae</taxon>
        <taxon>Wenzhouxiangella</taxon>
    </lineage>
</organism>
<evidence type="ECO:0000256" key="3">
    <source>
        <dbReference type="ARBA" id="ARBA00022989"/>
    </source>
</evidence>
<dbReference type="OrthoDB" id="328594at2"/>
<dbReference type="KEGG" id="wma:WM2015_748"/>
<keyword evidence="6" id="KW-1185">Reference proteome</keyword>